<protein>
    <submittedName>
        <fullName evidence="1">Ferredoxin</fullName>
    </submittedName>
</protein>
<name>A0A858RI38_9BACT</name>
<reference evidence="1 2" key="1">
    <citation type="submission" date="2020-04" db="EMBL/GenBank/DDBJ databases">
        <title>Luteolibacter sp. G-1-1-1 isolated from soil.</title>
        <authorList>
            <person name="Dahal R.H."/>
        </authorList>
    </citation>
    <scope>NUCLEOTIDE SEQUENCE [LARGE SCALE GENOMIC DNA]</scope>
    <source>
        <strain evidence="1 2">G-1-1-1</strain>
    </source>
</reference>
<dbReference type="Pfam" id="PF13370">
    <property type="entry name" value="Fer4_13"/>
    <property type="match status" value="1"/>
</dbReference>
<organism evidence="1 2">
    <name type="scientific">Luteolibacter luteus</name>
    <dbReference type="NCBI Taxonomy" id="2728835"/>
    <lineage>
        <taxon>Bacteria</taxon>
        <taxon>Pseudomonadati</taxon>
        <taxon>Verrucomicrobiota</taxon>
        <taxon>Verrucomicrobiia</taxon>
        <taxon>Verrucomicrobiales</taxon>
        <taxon>Verrucomicrobiaceae</taxon>
        <taxon>Luteolibacter</taxon>
    </lineage>
</organism>
<gene>
    <name evidence="1" type="ORF">HHL09_11520</name>
</gene>
<dbReference type="PANTHER" id="PTHR42773">
    <property type="entry name" value="METALLO-BETA-LACTAMASE-RELATED"/>
    <property type="match status" value="1"/>
</dbReference>
<keyword evidence="2" id="KW-1185">Reference proteome</keyword>
<dbReference type="Gene3D" id="3.30.70.20">
    <property type="match status" value="1"/>
</dbReference>
<evidence type="ECO:0000313" key="1">
    <source>
        <dbReference type="EMBL" id="QJE96385.1"/>
    </source>
</evidence>
<dbReference type="SUPFAM" id="SSF54862">
    <property type="entry name" value="4Fe-4S ferredoxins"/>
    <property type="match status" value="1"/>
</dbReference>
<sequence>MADRTEKQRLNAPGRFYNDISCIDCDLCREIAPTFFRRDDEEGQSYVWNQPVSPPELELAREALDSCPTNSIGCDG</sequence>
<evidence type="ECO:0000313" key="2">
    <source>
        <dbReference type="Proteomes" id="UP000501812"/>
    </source>
</evidence>
<dbReference type="AlphaFoldDB" id="A0A858RI38"/>
<accession>A0A858RI38</accession>
<dbReference type="Proteomes" id="UP000501812">
    <property type="component" value="Chromosome"/>
</dbReference>
<dbReference type="EMBL" id="CP051774">
    <property type="protein sequence ID" value="QJE96385.1"/>
    <property type="molecule type" value="Genomic_DNA"/>
</dbReference>
<dbReference type="KEGG" id="luo:HHL09_11520"/>
<proteinExistence type="predicted"/>
<dbReference type="RefSeq" id="WP_169454786.1">
    <property type="nucleotide sequence ID" value="NZ_CP051774.1"/>
</dbReference>
<dbReference type="PANTHER" id="PTHR42773:SF1">
    <property type="entry name" value="METALLO-BETA-LACTAMASE FAMILY PROTEIN"/>
    <property type="match status" value="1"/>
</dbReference>